<keyword evidence="1" id="KW-0732">Signal</keyword>
<gene>
    <name evidence="2" type="ORF">Nepgr_009182</name>
</gene>
<reference evidence="2" key="1">
    <citation type="submission" date="2023-05" db="EMBL/GenBank/DDBJ databases">
        <title>Nepenthes gracilis genome sequencing.</title>
        <authorList>
            <person name="Fukushima K."/>
        </authorList>
    </citation>
    <scope>NUCLEOTIDE SEQUENCE</scope>
    <source>
        <strain evidence="2">SING2019-196</strain>
    </source>
</reference>
<dbReference type="EMBL" id="BSYO01000007">
    <property type="protein sequence ID" value="GMH07342.1"/>
    <property type="molecule type" value="Genomic_DNA"/>
</dbReference>
<comment type="caution">
    <text evidence="2">The sequence shown here is derived from an EMBL/GenBank/DDBJ whole genome shotgun (WGS) entry which is preliminary data.</text>
</comment>
<accession>A0AAD3SA99</accession>
<keyword evidence="3" id="KW-1185">Reference proteome</keyword>
<protein>
    <recommendedName>
        <fullName evidence="4">Secreted protein</fullName>
    </recommendedName>
</protein>
<evidence type="ECO:0008006" key="4">
    <source>
        <dbReference type="Google" id="ProtNLM"/>
    </source>
</evidence>
<dbReference type="Proteomes" id="UP001279734">
    <property type="component" value="Unassembled WGS sequence"/>
</dbReference>
<name>A0AAD3SA99_NEPGR</name>
<dbReference type="AlphaFoldDB" id="A0AAD3SA99"/>
<evidence type="ECO:0000313" key="2">
    <source>
        <dbReference type="EMBL" id="GMH07342.1"/>
    </source>
</evidence>
<feature type="signal peptide" evidence="1">
    <location>
        <begin position="1"/>
        <end position="17"/>
    </location>
</feature>
<organism evidence="2 3">
    <name type="scientific">Nepenthes gracilis</name>
    <name type="common">Slender pitcher plant</name>
    <dbReference type="NCBI Taxonomy" id="150966"/>
    <lineage>
        <taxon>Eukaryota</taxon>
        <taxon>Viridiplantae</taxon>
        <taxon>Streptophyta</taxon>
        <taxon>Embryophyta</taxon>
        <taxon>Tracheophyta</taxon>
        <taxon>Spermatophyta</taxon>
        <taxon>Magnoliopsida</taxon>
        <taxon>eudicotyledons</taxon>
        <taxon>Gunneridae</taxon>
        <taxon>Pentapetalae</taxon>
        <taxon>Caryophyllales</taxon>
        <taxon>Nepenthaceae</taxon>
        <taxon>Nepenthes</taxon>
    </lineage>
</organism>
<evidence type="ECO:0000313" key="3">
    <source>
        <dbReference type="Proteomes" id="UP001279734"/>
    </source>
</evidence>
<sequence length="82" mass="9601">MSALGVVFSLLCPLVLPLRFAQIEARQLCFFYTTSLWICFKPCQSKSGKRGNQTTFFFFFFFFFCGGNYEEVRTRGWPLEDI</sequence>
<proteinExistence type="predicted"/>
<evidence type="ECO:0000256" key="1">
    <source>
        <dbReference type="SAM" id="SignalP"/>
    </source>
</evidence>
<feature type="chain" id="PRO_5041960321" description="Secreted protein" evidence="1">
    <location>
        <begin position="18"/>
        <end position="82"/>
    </location>
</feature>